<evidence type="ECO:0000256" key="2">
    <source>
        <dbReference type="SAM" id="Phobius"/>
    </source>
</evidence>
<dbReference type="AlphaFoldDB" id="A0A1K1LDA6"/>
<reference evidence="4" key="1">
    <citation type="submission" date="2016-10" db="EMBL/GenBank/DDBJ databases">
        <authorList>
            <person name="Wegmann U."/>
        </authorList>
    </citation>
    <scope>NUCLEOTIDE SEQUENCE [LARGE SCALE GENOMIC DNA]</scope>
</reference>
<keyword evidence="4" id="KW-1185">Reference proteome</keyword>
<dbReference type="PANTHER" id="PTHR39327">
    <property type="match status" value="1"/>
</dbReference>
<protein>
    <recommendedName>
        <fullName evidence="5">Transglutaminase</fullName>
    </recommendedName>
</protein>
<proteinExistence type="predicted"/>
<feature type="transmembrane region" description="Helical" evidence="2">
    <location>
        <begin position="82"/>
        <end position="100"/>
    </location>
</feature>
<evidence type="ECO:0000313" key="3">
    <source>
        <dbReference type="EMBL" id="SFV72705.1"/>
    </source>
</evidence>
<evidence type="ECO:0000256" key="1">
    <source>
        <dbReference type="SAM" id="MobiDB-lite"/>
    </source>
</evidence>
<evidence type="ECO:0000313" key="4">
    <source>
        <dbReference type="Proteomes" id="UP000186323"/>
    </source>
</evidence>
<keyword evidence="2" id="KW-0472">Membrane</keyword>
<feature type="region of interest" description="Disordered" evidence="1">
    <location>
        <begin position="33"/>
        <end position="54"/>
    </location>
</feature>
<keyword evidence="2" id="KW-0812">Transmembrane</keyword>
<organism evidence="3 4">
    <name type="scientific">Desulfovibrio piger</name>
    <dbReference type="NCBI Taxonomy" id="901"/>
    <lineage>
        <taxon>Bacteria</taxon>
        <taxon>Pseudomonadati</taxon>
        <taxon>Thermodesulfobacteriota</taxon>
        <taxon>Desulfovibrionia</taxon>
        <taxon>Desulfovibrionales</taxon>
        <taxon>Desulfovibrionaceae</taxon>
        <taxon>Desulfovibrio</taxon>
    </lineage>
</organism>
<keyword evidence="2" id="KW-1133">Transmembrane helix</keyword>
<sequence length="291" mass="33165">MDVHCTGQAMSYANFLKISSQSLPAGYFPHLSRQGPSTAVQKKSRLPRHQPSDGPMIPAYPHPALHPARSSLRSPVIRPHRIICAVLCLAALLSVLFIPLPAQAGAIPLFGTVEFRRPLDSLPAWAEVRRMNELEPIFVTGKVFTRTATWDTFKQGARGKSGMDLLRYVNTFWNRFPYREDIANWGKADYWVWPSLFLKKSGDCEDYAIIKYFTLKELGMDTDKLRIVVLRDTLRRLSHAVLAVYMDNDIVILDNISNAILPQGRLRHYVPQFSFNEKARWAHMKGKKTNE</sequence>
<dbReference type="InterPro" id="IPR010319">
    <property type="entry name" value="Transglutaminase-like_Cys_pept"/>
</dbReference>
<gene>
    <name evidence="3" type="ORF">DESPIGER_0833</name>
</gene>
<dbReference type="Proteomes" id="UP000186323">
    <property type="component" value="Chromosome I"/>
</dbReference>
<dbReference type="Gene3D" id="3.10.620.30">
    <property type="match status" value="1"/>
</dbReference>
<dbReference type="EMBL" id="LT630450">
    <property type="protein sequence ID" value="SFV72705.1"/>
    <property type="molecule type" value="Genomic_DNA"/>
</dbReference>
<dbReference type="OrthoDB" id="5401788at2"/>
<evidence type="ECO:0008006" key="5">
    <source>
        <dbReference type="Google" id="ProtNLM"/>
    </source>
</evidence>
<name>A0A1K1LDA6_9BACT</name>
<dbReference type="Pfam" id="PF06035">
    <property type="entry name" value="Peptidase_C93"/>
    <property type="match status" value="1"/>
</dbReference>
<dbReference type="KEGG" id="dpg:DESPIGER_0833"/>
<dbReference type="PANTHER" id="PTHR39327:SF1">
    <property type="entry name" value="BLR5470 PROTEIN"/>
    <property type="match status" value="1"/>
</dbReference>
<accession>A0A1K1LDA6</accession>